<reference evidence="7" key="1">
    <citation type="submission" date="2018-06" db="EMBL/GenBank/DDBJ databases">
        <authorList>
            <person name="Zhirakovskaya E."/>
        </authorList>
    </citation>
    <scope>NUCLEOTIDE SEQUENCE</scope>
</reference>
<protein>
    <submittedName>
        <fullName evidence="7">Cell surface glycan-binding lipoprotein, utilization system for glycans and polysaccharides (PUL), SusD family</fullName>
    </submittedName>
</protein>
<accession>A0A3B0UAK0</accession>
<dbReference type="EMBL" id="UOEP01000171">
    <property type="protein sequence ID" value="VAW22397.1"/>
    <property type="molecule type" value="Genomic_DNA"/>
</dbReference>
<name>A0A3B0UAK0_9ZZZZ</name>
<dbReference type="Pfam" id="PF14322">
    <property type="entry name" value="SusD-like_3"/>
    <property type="match status" value="1"/>
</dbReference>
<proteinExistence type="predicted"/>
<sequence>MKIYIFNAISVLLIFFTFASCEKFLEEVPRKELSPANAFKTAQDAELIVIGCYDPLQAEAISQGEALFKPNDIMKNIKDIYMPFPDNGYLRDHWKSRYFGINACNTALDHIPDIEMDNERKNELLSEVLWIRSFLYFGLVREFVNIPMPLHETTDLANVNIPQVAPDTIYAQIIKDLKFALQHLGPQSEKAYGRVTKGAAQALLSKVYLTLGSLEKRDGKGDGKAYFQKCIELSKQIIDSHEYGLVPYFPDVFHYKNENNEEVIFAVKYTSGGINEGNSIILRAGIGGGLPSSIGGSWRSIQATVYFSTIWEESDSIRKDWSVVHVLYNKAKDLLYKTDDTNSYPYCLGKYRGWPTPENYNKWDEEVDVIIFRYGEVLLNYAEALNEVNNGPNSEVFWALNKIRERARYVNGGHTVLLDVFPREYRYVAENVPDLTPADYPDYQSIFDYLVLERARELSSENKRWFDLTRWGLLYERMKWIAYTDDGKAYPATFPEEIGNYKVCVELSKYPYYAIPVAEIEANPNLIQNTGY</sequence>
<evidence type="ECO:0000256" key="1">
    <source>
        <dbReference type="ARBA" id="ARBA00004442"/>
    </source>
</evidence>
<evidence type="ECO:0000256" key="4">
    <source>
        <dbReference type="ARBA" id="ARBA00023237"/>
    </source>
</evidence>
<dbReference type="AlphaFoldDB" id="A0A3B0UAK0"/>
<organism evidence="7">
    <name type="scientific">hydrothermal vent metagenome</name>
    <dbReference type="NCBI Taxonomy" id="652676"/>
    <lineage>
        <taxon>unclassified sequences</taxon>
        <taxon>metagenomes</taxon>
        <taxon>ecological metagenomes</taxon>
    </lineage>
</organism>
<evidence type="ECO:0000313" key="7">
    <source>
        <dbReference type="EMBL" id="VAW22397.1"/>
    </source>
</evidence>
<keyword evidence="7" id="KW-0449">Lipoprotein</keyword>
<evidence type="ECO:0000259" key="6">
    <source>
        <dbReference type="Pfam" id="PF14322"/>
    </source>
</evidence>
<evidence type="ECO:0000259" key="5">
    <source>
        <dbReference type="Pfam" id="PF07980"/>
    </source>
</evidence>
<feature type="domain" description="RagB/SusD" evidence="5">
    <location>
        <begin position="327"/>
        <end position="532"/>
    </location>
</feature>
<dbReference type="InterPro" id="IPR011990">
    <property type="entry name" value="TPR-like_helical_dom_sf"/>
</dbReference>
<dbReference type="Gene3D" id="1.25.40.390">
    <property type="match status" value="1"/>
</dbReference>
<dbReference type="GO" id="GO:0009279">
    <property type="term" value="C:cell outer membrane"/>
    <property type="evidence" value="ECO:0007669"/>
    <property type="project" value="UniProtKB-SubCell"/>
</dbReference>
<keyword evidence="4" id="KW-0998">Cell outer membrane</keyword>
<dbReference type="SUPFAM" id="SSF48452">
    <property type="entry name" value="TPR-like"/>
    <property type="match status" value="1"/>
</dbReference>
<keyword evidence="3" id="KW-0472">Membrane</keyword>
<dbReference type="Pfam" id="PF07980">
    <property type="entry name" value="SusD_RagB"/>
    <property type="match status" value="1"/>
</dbReference>
<gene>
    <name evidence="7" type="ORF">MNBD_BACTEROID01-1679</name>
</gene>
<comment type="subcellular location">
    <subcellularLocation>
        <location evidence="1">Cell outer membrane</location>
    </subcellularLocation>
</comment>
<evidence type="ECO:0000256" key="3">
    <source>
        <dbReference type="ARBA" id="ARBA00023136"/>
    </source>
</evidence>
<feature type="domain" description="SusD-like N-terminal" evidence="6">
    <location>
        <begin position="76"/>
        <end position="209"/>
    </location>
</feature>
<dbReference type="InterPro" id="IPR033985">
    <property type="entry name" value="SusD-like_N"/>
</dbReference>
<dbReference type="PROSITE" id="PS51257">
    <property type="entry name" value="PROKAR_LIPOPROTEIN"/>
    <property type="match status" value="1"/>
</dbReference>
<evidence type="ECO:0000256" key="2">
    <source>
        <dbReference type="ARBA" id="ARBA00022729"/>
    </source>
</evidence>
<keyword evidence="2" id="KW-0732">Signal</keyword>
<dbReference type="InterPro" id="IPR012944">
    <property type="entry name" value="SusD_RagB_dom"/>
</dbReference>